<evidence type="ECO:0000256" key="3">
    <source>
        <dbReference type="ARBA" id="ARBA00022989"/>
    </source>
</evidence>
<evidence type="ECO:0000256" key="2">
    <source>
        <dbReference type="ARBA" id="ARBA00022692"/>
    </source>
</evidence>
<comment type="subcellular location">
    <subcellularLocation>
        <location evidence="1">Membrane</location>
        <topology evidence="1">Multi-pass membrane protein</topology>
    </subcellularLocation>
</comment>
<gene>
    <name evidence="6" type="primary">hycD</name>
    <name evidence="6" type="ordered locus">DhcVS_1452</name>
</gene>
<evidence type="ECO:0000256" key="5">
    <source>
        <dbReference type="SAM" id="Phobius"/>
    </source>
</evidence>
<dbReference type="InterPro" id="IPR052561">
    <property type="entry name" value="ComplexI_Subunit1"/>
</dbReference>
<proteinExistence type="predicted"/>
<feature type="transmembrane region" description="Helical" evidence="5">
    <location>
        <begin position="178"/>
        <end position="194"/>
    </location>
</feature>
<organism evidence="6 7">
    <name type="scientific">Dehalococcoides mccartyi (strain VS)</name>
    <dbReference type="NCBI Taxonomy" id="311424"/>
    <lineage>
        <taxon>Bacteria</taxon>
        <taxon>Bacillati</taxon>
        <taxon>Chloroflexota</taxon>
        <taxon>Dehalococcoidia</taxon>
        <taxon>Dehalococcoidales</taxon>
        <taxon>Dehalococcoidaceae</taxon>
        <taxon>Dehalococcoides</taxon>
    </lineage>
</organism>
<dbReference type="PANTHER" id="PTHR43359">
    <property type="entry name" value="FORMATE HYDROGENLYASE SUBUNIT 4"/>
    <property type="match status" value="1"/>
</dbReference>
<dbReference type="HOGENOM" id="CLU_015134_2_0_0"/>
<evidence type="ECO:0000256" key="1">
    <source>
        <dbReference type="ARBA" id="ARBA00004141"/>
    </source>
</evidence>
<dbReference type="InterPro" id="IPR001694">
    <property type="entry name" value="NADH_UbQ_OxRdtase_su1/FPO"/>
</dbReference>
<keyword evidence="3 5" id="KW-1133">Transmembrane helix</keyword>
<protein>
    <submittedName>
        <fullName evidence="6">Hydrogenase, HycD subunit</fullName>
    </submittedName>
</protein>
<evidence type="ECO:0000313" key="6">
    <source>
        <dbReference type="EMBL" id="ACZ62550.1"/>
    </source>
</evidence>
<feature type="transmembrane region" description="Helical" evidence="5">
    <location>
        <begin position="6"/>
        <end position="30"/>
    </location>
</feature>
<dbReference type="Pfam" id="PF00146">
    <property type="entry name" value="NADHdh"/>
    <property type="match status" value="1"/>
</dbReference>
<evidence type="ECO:0000256" key="4">
    <source>
        <dbReference type="ARBA" id="ARBA00023136"/>
    </source>
</evidence>
<dbReference type="EMBL" id="CP001827">
    <property type="protein sequence ID" value="ACZ62550.1"/>
    <property type="molecule type" value="Genomic_DNA"/>
</dbReference>
<reference evidence="6 7" key="1">
    <citation type="journal article" date="2009" name="PLoS Genet.">
        <title>Localized plasticity in the streamlined genomes of vinyl chloride respiring Dehalococcoides.</title>
        <authorList>
            <person name="McMurdie P.J."/>
            <person name="Behrens S.F."/>
            <person name="Muller J.A."/>
            <person name="Goke J."/>
            <person name="Ritalahti K.M."/>
            <person name="Wagner R."/>
            <person name="Goltsman E."/>
            <person name="Lapidus A."/>
            <person name="Holmes S."/>
            <person name="Loffler F.E."/>
            <person name="Spormann A.M."/>
        </authorList>
    </citation>
    <scope>NUCLEOTIDE SEQUENCE [LARGE SCALE GENOMIC DNA]</scope>
    <source>
        <strain evidence="6 7">VS</strain>
    </source>
</reference>
<feature type="transmembrane region" description="Helical" evidence="5">
    <location>
        <begin position="138"/>
        <end position="158"/>
    </location>
</feature>
<feature type="transmembrane region" description="Helical" evidence="5">
    <location>
        <begin position="295"/>
        <end position="315"/>
    </location>
</feature>
<keyword evidence="2 5" id="KW-0812">Transmembrane</keyword>
<name>D2BJQ0_DEHMV</name>
<keyword evidence="4 5" id="KW-0472">Membrane</keyword>
<dbReference type="KEGG" id="dev:DhcVS_1452"/>
<dbReference type="eggNOG" id="COG0650">
    <property type="taxonomic scope" value="Bacteria"/>
</dbReference>
<dbReference type="GO" id="GO:0005886">
    <property type="term" value="C:plasma membrane"/>
    <property type="evidence" value="ECO:0007669"/>
    <property type="project" value="TreeGrafter"/>
</dbReference>
<evidence type="ECO:0000313" key="7">
    <source>
        <dbReference type="Proteomes" id="UP000002506"/>
    </source>
</evidence>
<sequence>MAVVSLNLVLYGFINTALALLVSPLFISLIKKVKAYAQGRVGPPLLQTYYQLYKLFKKERVYSYQTSFIIRLTPYLSLAFMMVASLSVPLVFIPAADPGLGNIILFLYLMVMSRFFMALSGLDAGSSFGGMGSSREMTLAAIIEPVIIIVFGALAYVLQTTSLFDMFAQVRKSSFLSNPSLILTGISLFIILIVETSRIPVDNPETHLELTMIHEAMTLEYSGPDLALIELSHALKQTLLMGVLLNIIAPWGLASAPAAGGIAVAFLAFVIKGSLLAVGVGIFESLMAKFRLFRVPGLFMLAFFFSFITVLFKFLA</sequence>
<feature type="transmembrane region" description="Helical" evidence="5">
    <location>
        <begin position="99"/>
        <end position="117"/>
    </location>
</feature>
<dbReference type="Proteomes" id="UP000002506">
    <property type="component" value="Chromosome"/>
</dbReference>
<feature type="transmembrane region" description="Helical" evidence="5">
    <location>
        <begin position="262"/>
        <end position="283"/>
    </location>
</feature>
<accession>D2BJQ0</accession>
<feature type="transmembrane region" description="Helical" evidence="5">
    <location>
        <begin position="68"/>
        <end position="93"/>
    </location>
</feature>
<dbReference type="AlphaFoldDB" id="D2BJQ0"/>
<dbReference type="PANTHER" id="PTHR43359:SF1">
    <property type="entry name" value="FORMATE HYDROGENLYASE SUBUNIT 4-RELATED"/>
    <property type="match status" value="1"/>
</dbReference>